<protein>
    <submittedName>
        <fullName evidence="1">Uncharacterized protein</fullName>
    </submittedName>
</protein>
<evidence type="ECO:0000313" key="1">
    <source>
        <dbReference type="EMBL" id="KNE67645.1"/>
    </source>
</evidence>
<evidence type="ECO:0000313" key="2">
    <source>
        <dbReference type="Proteomes" id="UP000054350"/>
    </source>
</evidence>
<dbReference type="EMBL" id="GG745353">
    <property type="protein sequence ID" value="KNE67645.1"/>
    <property type="molecule type" value="Genomic_DNA"/>
</dbReference>
<dbReference type="VEuPathDB" id="FungiDB:AMAG_12097"/>
<reference evidence="1 2" key="1">
    <citation type="submission" date="2009-11" db="EMBL/GenBank/DDBJ databases">
        <title>Annotation of Allomyces macrogynus ATCC 38327.</title>
        <authorList>
            <consortium name="The Broad Institute Genome Sequencing Platform"/>
            <person name="Russ C."/>
            <person name="Cuomo C."/>
            <person name="Burger G."/>
            <person name="Gray M.W."/>
            <person name="Holland P.W.H."/>
            <person name="King N."/>
            <person name="Lang F.B.F."/>
            <person name="Roger A.J."/>
            <person name="Ruiz-Trillo I."/>
            <person name="Young S.K."/>
            <person name="Zeng Q."/>
            <person name="Gargeya S."/>
            <person name="Fitzgerald M."/>
            <person name="Haas B."/>
            <person name="Abouelleil A."/>
            <person name="Alvarado L."/>
            <person name="Arachchi H.M."/>
            <person name="Berlin A."/>
            <person name="Chapman S.B."/>
            <person name="Gearin G."/>
            <person name="Goldberg J."/>
            <person name="Griggs A."/>
            <person name="Gujja S."/>
            <person name="Hansen M."/>
            <person name="Heiman D."/>
            <person name="Howarth C."/>
            <person name="Larimer J."/>
            <person name="Lui A."/>
            <person name="MacDonald P.J.P."/>
            <person name="McCowen C."/>
            <person name="Montmayeur A."/>
            <person name="Murphy C."/>
            <person name="Neiman D."/>
            <person name="Pearson M."/>
            <person name="Priest M."/>
            <person name="Roberts A."/>
            <person name="Saif S."/>
            <person name="Shea T."/>
            <person name="Sisk P."/>
            <person name="Stolte C."/>
            <person name="Sykes S."/>
            <person name="Wortman J."/>
            <person name="Nusbaum C."/>
            <person name="Birren B."/>
        </authorList>
    </citation>
    <scope>NUCLEOTIDE SEQUENCE [LARGE SCALE GENOMIC DNA]</scope>
    <source>
        <strain evidence="1 2">ATCC 38327</strain>
    </source>
</reference>
<gene>
    <name evidence="1" type="ORF">AMAG_12097</name>
</gene>
<organism evidence="1 2">
    <name type="scientific">Allomyces macrogynus (strain ATCC 38327)</name>
    <name type="common">Allomyces javanicus var. macrogynus</name>
    <dbReference type="NCBI Taxonomy" id="578462"/>
    <lineage>
        <taxon>Eukaryota</taxon>
        <taxon>Fungi</taxon>
        <taxon>Fungi incertae sedis</taxon>
        <taxon>Blastocladiomycota</taxon>
        <taxon>Blastocladiomycetes</taxon>
        <taxon>Blastocladiales</taxon>
        <taxon>Blastocladiaceae</taxon>
        <taxon>Allomyces</taxon>
    </lineage>
</organism>
<dbReference type="AlphaFoldDB" id="A0A0L0SZ10"/>
<dbReference type="Proteomes" id="UP000054350">
    <property type="component" value="Unassembled WGS sequence"/>
</dbReference>
<dbReference type="OrthoDB" id="10313136at2759"/>
<proteinExistence type="predicted"/>
<name>A0A0L0SZ10_ALLM3</name>
<reference evidence="2" key="2">
    <citation type="submission" date="2009-11" db="EMBL/GenBank/DDBJ databases">
        <title>The Genome Sequence of Allomyces macrogynus strain ATCC 38327.</title>
        <authorList>
            <consortium name="The Broad Institute Genome Sequencing Platform"/>
            <person name="Russ C."/>
            <person name="Cuomo C."/>
            <person name="Shea T."/>
            <person name="Young S.K."/>
            <person name="Zeng Q."/>
            <person name="Koehrsen M."/>
            <person name="Haas B."/>
            <person name="Borodovsky M."/>
            <person name="Guigo R."/>
            <person name="Alvarado L."/>
            <person name="Berlin A."/>
            <person name="Borenstein D."/>
            <person name="Chen Z."/>
            <person name="Engels R."/>
            <person name="Freedman E."/>
            <person name="Gellesch M."/>
            <person name="Goldberg J."/>
            <person name="Griggs A."/>
            <person name="Gujja S."/>
            <person name="Heiman D."/>
            <person name="Hepburn T."/>
            <person name="Howarth C."/>
            <person name="Jen D."/>
            <person name="Larson L."/>
            <person name="Lewis B."/>
            <person name="Mehta T."/>
            <person name="Park D."/>
            <person name="Pearson M."/>
            <person name="Roberts A."/>
            <person name="Saif S."/>
            <person name="Shenoy N."/>
            <person name="Sisk P."/>
            <person name="Stolte C."/>
            <person name="Sykes S."/>
            <person name="Walk T."/>
            <person name="White J."/>
            <person name="Yandava C."/>
            <person name="Burger G."/>
            <person name="Gray M.W."/>
            <person name="Holland P.W.H."/>
            <person name="King N."/>
            <person name="Lang F.B.F."/>
            <person name="Roger A.J."/>
            <person name="Ruiz-Trillo I."/>
            <person name="Lander E."/>
            <person name="Nusbaum C."/>
        </authorList>
    </citation>
    <scope>NUCLEOTIDE SEQUENCE [LARGE SCALE GENOMIC DNA]</scope>
    <source>
        <strain evidence="2">ATCC 38327</strain>
    </source>
</reference>
<accession>A0A0L0SZ10</accession>
<keyword evidence="2" id="KW-1185">Reference proteome</keyword>
<sequence>MNRPQRLPMPKFDDAMFKSPEWQMPDEDGDLSIASTDKSYLIAHLEIENCNLRNQLDAKDRKLAALRKKDEELKGNVAGIGGKTLDPIPVRARVIGKPGCWNFDLEIDGHCHQTRFCGLRIVILRRGPDGKITTRDDDVETWVDQENDKRLGFMFELLNIREFDDALPIVGVVVAASDDMKRSLKEVERNTIATCFGSQRIGKYLDGFVLVAKPGDPTAMMESAATGKQGSTGWVEMVL</sequence>